<keyword evidence="11" id="KW-1185">Reference proteome</keyword>
<evidence type="ECO:0000256" key="1">
    <source>
        <dbReference type="ARBA" id="ARBA00004651"/>
    </source>
</evidence>
<dbReference type="InterPro" id="IPR038731">
    <property type="entry name" value="RgtA/B/C-like"/>
</dbReference>
<proteinExistence type="predicted"/>
<feature type="transmembrane region" description="Helical" evidence="8">
    <location>
        <begin position="132"/>
        <end position="147"/>
    </location>
</feature>
<dbReference type="Proteomes" id="UP001310022">
    <property type="component" value="Unassembled WGS sequence"/>
</dbReference>
<keyword evidence="6 8" id="KW-1133">Transmembrane helix</keyword>
<evidence type="ECO:0000256" key="4">
    <source>
        <dbReference type="ARBA" id="ARBA00022679"/>
    </source>
</evidence>
<comment type="caution">
    <text evidence="10">The sequence shown here is derived from an EMBL/GenBank/DDBJ whole genome shotgun (WGS) entry which is preliminary data.</text>
</comment>
<dbReference type="PANTHER" id="PTHR33908:SF3">
    <property type="entry name" value="UNDECAPRENYL PHOSPHATE-ALPHA-4-AMINO-4-DEOXY-L-ARABINOSE ARABINOSYL TRANSFERASE"/>
    <property type="match status" value="1"/>
</dbReference>
<dbReference type="GO" id="GO:0016763">
    <property type="term" value="F:pentosyltransferase activity"/>
    <property type="evidence" value="ECO:0007669"/>
    <property type="project" value="TreeGrafter"/>
</dbReference>
<evidence type="ECO:0000256" key="8">
    <source>
        <dbReference type="SAM" id="Phobius"/>
    </source>
</evidence>
<feature type="transmembrane region" description="Helical" evidence="8">
    <location>
        <begin position="178"/>
        <end position="197"/>
    </location>
</feature>
<organism evidence="10 11">
    <name type="scientific">Persicobacter diffluens</name>
    <dbReference type="NCBI Taxonomy" id="981"/>
    <lineage>
        <taxon>Bacteria</taxon>
        <taxon>Pseudomonadati</taxon>
        <taxon>Bacteroidota</taxon>
        <taxon>Cytophagia</taxon>
        <taxon>Cytophagales</taxon>
        <taxon>Persicobacteraceae</taxon>
        <taxon>Persicobacter</taxon>
    </lineage>
</organism>
<dbReference type="GO" id="GO:0010041">
    <property type="term" value="P:response to iron(III) ion"/>
    <property type="evidence" value="ECO:0007669"/>
    <property type="project" value="TreeGrafter"/>
</dbReference>
<accession>A0AAN4VXV6</accession>
<feature type="transmembrane region" description="Helical" evidence="8">
    <location>
        <begin position="55"/>
        <end position="73"/>
    </location>
</feature>
<feature type="transmembrane region" description="Helical" evidence="8">
    <location>
        <begin position="285"/>
        <end position="303"/>
    </location>
</feature>
<dbReference type="AlphaFoldDB" id="A0AAN4VXV6"/>
<feature type="transmembrane region" description="Helical" evidence="8">
    <location>
        <begin position="263"/>
        <end position="279"/>
    </location>
</feature>
<keyword evidence="5 8" id="KW-0812">Transmembrane</keyword>
<evidence type="ECO:0000256" key="3">
    <source>
        <dbReference type="ARBA" id="ARBA00022676"/>
    </source>
</evidence>
<evidence type="ECO:0000313" key="11">
    <source>
        <dbReference type="Proteomes" id="UP001310022"/>
    </source>
</evidence>
<reference evidence="10 11" key="1">
    <citation type="submission" date="2021-12" db="EMBL/GenBank/DDBJ databases">
        <title>Genome sequencing of bacteria with rrn-lacking chromosome and rrn-plasmid.</title>
        <authorList>
            <person name="Anda M."/>
            <person name="Iwasaki W."/>
        </authorList>
    </citation>
    <scope>NUCLEOTIDE SEQUENCE [LARGE SCALE GENOMIC DNA]</scope>
    <source>
        <strain evidence="10 11">NBRC 15940</strain>
    </source>
</reference>
<dbReference type="RefSeq" id="WP_338236591.1">
    <property type="nucleotide sequence ID" value="NZ_BQKE01000001.1"/>
</dbReference>
<dbReference type="GO" id="GO:0009103">
    <property type="term" value="P:lipopolysaccharide biosynthetic process"/>
    <property type="evidence" value="ECO:0007669"/>
    <property type="project" value="UniProtKB-ARBA"/>
</dbReference>
<evidence type="ECO:0000313" key="10">
    <source>
        <dbReference type="EMBL" id="GJM60948.1"/>
    </source>
</evidence>
<dbReference type="Pfam" id="PF13231">
    <property type="entry name" value="PMT_2"/>
    <property type="match status" value="1"/>
</dbReference>
<keyword evidence="7 8" id="KW-0472">Membrane</keyword>
<feature type="transmembrane region" description="Helical" evidence="8">
    <location>
        <begin position="85"/>
        <end position="102"/>
    </location>
</feature>
<sequence length="522" mass="60868">MIEGVELQTAEQAREMLITGEWWVPQLGFQYQWDQLPSYIWLLSASIKLFGTNPFAIRIPNAMAGILTLLLIYRMGRKMHGSYLAWLWVASYLSSFLPHLFFRFAGPTPFNHLLIFATLFTYYIGSEKKQDIMLFLSGIFIGISILLSGLEGFVIPSVILIIFWTLNRFEYLPDNLTILKVGLGLLSFLLFFLLLFLSKNDFELLKNIIHHNLQYLGRNKILNGPVPSTHLWLVLMTCFPMSYFSVAYFLANFKEKRNKGFKKLMGICSWTILILFAIFPAKNWLYFSSLSLIPLSYFSALYLRKYLAGGLKFPAWLSSSIIITVTVMGCLVFLSPFLLEQFSTWEIIKNDFWKETITHMRFPTGNEGIVGLFYIFGIMVALLLIKKNQITLGMEWLGFSAILSIQFTIHLFLPIFEEAYQGPLTRFVGEMKDKNCYIIAREKDETLPYFYGNVMPYENPRAKSKEWFLFGDIDKDVYLYIRKDHKYRIRGVRDLELIHEENGYLFYKRTAKSDREISQEEK</sequence>
<feature type="domain" description="Glycosyltransferase RgtA/B/C/D-like" evidence="9">
    <location>
        <begin position="37"/>
        <end position="186"/>
    </location>
</feature>
<gene>
    <name evidence="10" type="ORF">PEDI_15000</name>
</gene>
<dbReference type="PANTHER" id="PTHR33908">
    <property type="entry name" value="MANNOSYLTRANSFERASE YKCB-RELATED"/>
    <property type="match status" value="1"/>
</dbReference>
<keyword evidence="2" id="KW-1003">Cell membrane</keyword>
<dbReference type="GO" id="GO:0005886">
    <property type="term" value="C:plasma membrane"/>
    <property type="evidence" value="ECO:0007669"/>
    <property type="project" value="UniProtKB-SubCell"/>
</dbReference>
<evidence type="ECO:0000256" key="7">
    <source>
        <dbReference type="ARBA" id="ARBA00023136"/>
    </source>
</evidence>
<feature type="transmembrane region" description="Helical" evidence="8">
    <location>
        <begin position="397"/>
        <end position="416"/>
    </location>
</feature>
<dbReference type="InterPro" id="IPR050297">
    <property type="entry name" value="LipidA_mod_glycosyltrf_83"/>
</dbReference>
<protein>
    <recommendedName>
        <fullName evidence="9">Glycosyltransferase RgtA/B/C/D-like domain-containing protein</fullName>
    </recommendedName>
</protein>
<feature type="transmembrane region" description="Helical" evidence="8">
    <location>
        <begin position="368"/>
        <end position="385"/>
    </location>
</feature>
<dbReference type="EMBL" id="BQKE01000001">
    <property type="protein sequence ID" value="GJM60948.1"/>
    <property type="molecule type" value="Genomic_DNA"/>
</dbReference>
<evidence type="ECO:0000256" key="6">
    <source>
        <dbReference type="ARBA" id="ARBA00022989"/>
    </source>
</evidence>
<keyword evidence="3" id="KW-0328">Glycosyltransferase</keyword>
<name>A0AAN4VXV6_9BACT</name>
<feature type="transmembrane region" description="Helical" evidence="8">
    <location>
        <begin position="315"/>
        <end position="339"/>
    </location>
</feature>
<keyword evidence="4" id="KW-0808">Transferase</keyword>
<comment type="subcellular location">
    <subcellularLocation>
        <location evidence="1">Cell membrane</location>
        <topology evidence="1">Multi-pass membrane protein</topology>
    </subcellularLocation>
</comment>
<evidence type="ECO:0000256" key="5">
    <source>
        <dbReference type="ARBA" id="ARBA00022692"/>
    </source>
</evidence>
<feature type="transmembrane region" description="Helical" evidence="8">
    <location>
        <begin position="231"/>
        <end position="251"/>
    </location>
</feature>
<evidence type="ECO:0000259" key="9">
    <source>
        <dbReference type="Pfam" id="PF13231"/>
    </source>
</evidence>
<evidence type="ECO:0000256" key="2">
    <source>
        <dbReference type="ARBA" id="ARBA00022475"/>
    </source>
</evidence>